<dbReference type="OrthoDB" id="9809509at2"/>
<dbReference type="PANTHER" id="PTHR32322:SF2">
    <property type="entry name" value="EAMA DOMAIN-CONTAINING PROTEIN"/>
    <property type="match status" value="1"/>
</dbReference>
<dbReference type="PANTHER" id="PTHR32322">
    <property type="entry name" value="INNER MEMBRANE TRANSPORTER"/>
    <property type="match status" value="1"/>
</dbReference>
<gene>
    <name evidence="8" type="ORF">AOC33_08650</name>
</gene>
<dbReference type="RefSeq" id="WP_089516608.1">
    <property type="nucleotide sequence ID" value="NZ_NJGG01000003.1"/>
</dbReference>
<feature type="domain" description="EamA" evidence="7">
    <location>
        <begin position="155"/>
        <end position="287"/>
    </location>
</feature>
<evidence type="ECO:0000256" key="5">
    <source>
        <dbReference type="ARBA" id="ARBA00023136"/>
    </source>
</evidence>
<sequence>MSNSWIRYLTPWIAPIFVIIWSTGFIIARYGMPHAEPMTFLSMRFLGVLICMIPIVLLWKAPWPRQSQIIHIAIAGILLQAGYLGGVWAAVREGMSAGLTALIVGLQPILTALLASWVAEKVRPVQWLGLVIGLLGVGLVVWAKIVMIGFSDLSFIFIIIALLSITAGTLYQKKYCPQFDLRTGSVIQFAASAIVCVPLMMMFETREVAWVPELIFSLLWSIFALSIGASSLLFVMIRHGAATKVTSLMYLTPPTTALMAWFLFNEPITWAIGLGIALTMGAVLMVNKASSGK</sequence>
<reference evidence="8 9" key="1">
    <citation type="submission" date="2017-06" db="EMBL/GenBank/DDBJ databases">
        <title>Reclassification of a Polynucleobacter cosmopolitanus strain isolated from tropical Lake Victoria as Polynucleobacter victoriensis comb. nov.</title>
        <authorList>
            <person name="Hahn M.W."/>
        </authorList>
    </citation>
    <scope>NUCLEOTIDE SEQUENCE [LARGE SCALE GENOMIC DNA]</scope>
    <source>
        <strain evidence="8 9">MWH-MoIso2</strain>
    </source>
</reference>
<feature type="domain" description="EamA" evidence="7">
    <location>
        <begin position="16"/>
        <end position="141"/>
    </location>
</feature>
<comment type="subcellular location">
    <subcellularLocation>
        <location evidence="1">Membrane</location>
        <topology evidence="1">Multi-pass membrane protein</topology>
    </subcellularLocation>
</comment>
<dbReference type="InterPro" id="IPR037185">
    <property type="entry name" value="EmrE-like"/>
</dbReference>
<dbReference type="Proteomes" id="UP000215188">
    <property type="component" value="Unassembled WGS sequence"/>
</dbReference>
<dbReference type="AlphaFoldDB" id="A0A229FRD1"/>
<feature type="transmembrane region" description="Helical" evidence="6">
    <location>
        <begin position="270"/>
        <end position="287"/>
    </location>
</feature>
<evidence type="ECO:0000256" key="6">
    <source>
        <dbReference type="SAM" id="Phobius"/>
    </source>
</evidence>
<evidence type="ECO:0000259" key="7">
    <source>
        <dbReference type="Pfam" id="PF00892"/>
    </source>
</evidence>
<evidence type="ECO:0000313" key="9">
    <source>
        <dbReference type="Proteomes" id="UP000215188"/>
    </source>
</evidence>
<keyword evidence="4 6" id="KW-1133">Transmembrane helix</keyword>
<organism evidence="8 9">
    <name type="scientific">Polynucleobacter cosmopolitanus</name>
    <dbReference type="NCBI Taxonomy" id="351345"/>
    <lineage>
        <taxon>Bacteria</taxon>
        <taxon>Pseudomonadati</taxon>
        <taxon>Pseudomonadota</taxon>
        <taxon>Betaproteobacteria</taxon>
        <taxon>Burkholderiales</taxon>
        <taxon>Burkholderiaceae</taxon>
        <taxon>Polynucleobacter</taxon>
    </lineage>
</organism>
<dbReference type="SUPFAM" id="SSF103481">
    <property type="entry name" value="Multidrug resistance efflux transporter EmrE"/>
    <property type="match status" value="2"/>
</dbReference>
<evidence type="ECO:0000256" key="1">
    <source>
        <dbReference type="ARBA" id="ARBA00004141"/>
    </source>
</evidence>
<proteinExistence type="inferred from homology"/>
<feature type="transmembrane region" description="Helical" evidence="6">
    <location>
        <begin position="153"/>
        <end position="171"/>
    </location>
</feature>
<feature type="transmembrane region" description="Helical" evidence="6">
    <location>
        <begin position="247"/>
        <end position="264"/>
    </location>
</feature>
<evidence type="ECO:0000256" key="3">
    <source>
        <dbReference type="ARBA" id="ARBA00022692"/>
    </source>
</evidence>
<keyword evidence="9" id="KW-1185">Reference proteome</keyword>
<comment type="similarity">
    <text evidence="2">Belongs to the EamA transporter family.</text>
</comment>
<feature type="transmembrane region" description="Helical" evidence="6">
    <location>
        <begin position="97"/>
        <end position="115"/>
    </location>
</feature>
<comment type="caution">
    <text evidence="8">The sequence shown here is derived from an EMBL/GenBank/DDBJ whole genome shotgun (WGS) entry which is preliminary data.</text>
</comment>
<dbReference type="Pfam" id="PF00892">
    <property type="entry name" value="EamA"/>
    <property type="match status" value="2"/>
</dbReference>
<name>A0A229FRD1_9BURK</name>
<feature type="transmembrane region" description="Helical" evidence="6">
    <location>
        <begin position="38"/>
        <end position="57"/>
    </location>
</feature>
<feature type="transmembrane region" description="Helical" evidence="6">
    <location>
        <begin position="127"/>
        <end position="147"/>
    </location>
</feature>
<dbReference type="EMBL" id="NJGG01000003">
    <property type="protein sequence ID" value="OXL14565.1"/>
    <property type="molecule type" value="Genomic_DNA"/>
</dbReference>
<evidence type="ECO:0000313" key="8">
    <source>
        <dbReference type="EMBL" id="OXL14565.1"/>
    </source>
</evidence>
<dbReference type="InterPro" id="IPR050638">
    <property type="entry name" value="AA-Vitamin_Transporters"/>
</dbReference>
<dbReference type="GO" id="GO:0016020">
    <property type="term" value="C:membrane"/>
    <property type="evidence" value="ECO:0007669"/>
    <property type="project" value="UniProtKB-SubCell"/>
</dbReference>
<feature type="transmembrane region" description="Helical" evidence="6">
    <location>
        <begin position="183"/>
        <end position="203"/>
    </location>
</feature>
<evidence type="ECO:0000256" key="2">
    <source>
        <dbReference type="ARBA" id="ARBA00007362"/>
    </source>
</evidence>
<feature type="transmembrane region" description="Helical" evidence="6">
    <location>
        <begin position="69"/>
        <end position="91"/>
    </location>
</feature>
<feature type="transmembrane region" description="Helical" evidence="6">
    <location>
        <begin position="12"/>
        <end position="32"/>
    </location>
</feature>
<keyword evidence="5 6" id="KW-0472">Membrane</keyword>
<accession>A0A229FRD1</accession>
<dbReference type="InterPro" id="IPR000620">
    <property type="entry name" value="EamA_dom"/>
</dbReference>
<protein>
    <submittedName>
        <fullName evidence="8">EamA family transporter</fullName>
    </submittedName>
</protein>
<keyword evidence="3 6" id="KW-0812">Transmembrane</keyword>
<feature type="transmembrane region" description="Helical" evidence="6">
    <location>
        <begin position="215"/>
        <end position="235"/>
    </location>
</feature>
<evidence type="ECO:0000256" key="4">
    <source>
        <dbReference type="ARBA" id="ARBA00022989"/>
    </source>
</evidence>